<feature type="compositionally biased region" description="Basic and acidic residues" evidence="1">
    <location>
        <begin position="68"/>
        <end position="83"/>
    </location>
</feature>
<protein>
    <submittedName>
        <fullName evidence="2">Uu.00g074820.m01.CDS01</fullName>
    </submittedName>
</protein>
<evidence type="ECO:0000313" key="2">
    <source>
        <dbReference type="EMBL" id="CAJ2511857.1"/>
    </source>
</evidence>
<name>A0AAI8VVI8_9PEZI</name>
<evidence type="ECO:0000256" key="1">
    <source>
        <dbReference type="SAM" id="MobiDB-lite"/>
    </source>
</evidence>
<keyword evidence="3" id="KW-1185">Reference proteome</keyword>
<proteinExistence type="predicted"/>
<accession>A0AAI8VVI8</accession>
<sequence>MPHNTSSSSPAYGSASSSSRRDPSYSSSSRRTSEGQSRTSTYTHTVVPTERFYVTGQSSGKSSASMSRKLDAWDSRWADASRR</sequence>
<feature type="compositionally biased region" description="Low complexity" evidence="1">
    <location>
        <begin position="1"/>
        <end position="40"/>
    </location>
</feature>
<reference evidence="2" key="1">
    <citation type="submission" date="2023-10" db="EMBL/GenBank/DDBJ databases">
        <authorList>
            <person name="Hackl T."/>
        </authorList>
    </citation>
    <scope>NUCLEOTIDE SEQUENCE</scope>
</reference>
<feature type="region of interest" description="Disordered" evidence="1">
    <location>
        <begin position="1"/>
        <end position="83"/>
    </location>
</feature>
<dbReference type="EMBL" id="CAUWAG010000018">
    <property type="protein sequence ID" value="CAJ2511857.1"/>
    <property type="molecule type" value="Genomic_DNA"/>
</dbReference>
<dbReference type="AlphaFoldDB" id="A0AAI8VVI8"/>
<comment type="caution">
    <text evidence="2">The sequence shown here is derived from an EMBL/GenBank/DDBJ whole genome shotgun (WGS) entry which is preliminary data.</text>
</comment>
<dbReference type="Proteomes" id="UP001295740">
    <property type="component" value="Unassembled WGS sequence"/>
</dbReference>
<organism evidence="2 3">
    <name type="scientific">Anthostomella pinea</name>
    <dbReference type="NCBI Taxonomy" id="933095"/>
    <lineage>
        <taxon>Eukaryota</taxon>
        <taxon>Fungi</taxon>
        <taxon>Dikarya</taxon>
        <taxon>Ascomycota</taxon>
        <taxon>Pezizomycotina</taxon>
        <taxon>Sordariomycetes</taxon>
        <taxon>Xylariomycetidae</taxon>
        <taxon>Xylariales</taxon>
        <taxon>Xylariaceae</taxon>
        <taxon>Anthostomella</taxon>
    </lineage>
</organism>
<feature type="compositionally biased region" description="Low complexity" evidence="1">
    <location>
        <begin position="58"/>
        <end position="67"/>
    </location>
</feature>
<evidence type="ECO:0000313" key="3">
    <source>
        <dbReference type="Proteomes" id="UP001295740"/>
    </source>
</evidence>
<gene>
    <name evidence="2" type="ORF">KHLLAP_LOCUS12325</name>
</gene>